<proteinExistence type="predicted"/>
<dbReference type="PROSITE" id="PS00409">
    <property type="entry name" value="PROKAR_NTER_METHYL"/>
    <property type="match status" value="1"/>
</dbReference>
<evidence type="ECO:0000313" key="2">
    <source>
        <dbReference type="Proteomes" id="UP000184608"/>
    </source>
</evidence>
<name>A0A1M5Z2N8_9VIBR</name>
<keyword evidence="2" id="KW-1185">Reference proteome</keyword>
<accession>A0A1M5Z2N8</accession>
<protein>
    <recommendedName>
        <fullName evidence="3">Type II secretion system protein J</fullName>
    </recommendedName>
</protein>
<dbReference type="InterPro" id="IPR012902">
    <property type="entry name" value="N_methyl_site"/>
</dbReference>
<dbReference type="AlphaFoldDB" id="A0A1M5Z2N8"/>
<dbReference type="OrthoDB" id="5865913at2"/>
<reference evidence="1 2" key="1">
    <citation type="submission" date="2016-11" db="EMBL/GenBank/DDBJ databases">
        <authorList>
            <person name="Jaros S."/>
            <person name="Januszkiewicz K."/>
            <person name="Wedrychowicz H."/>
        </authorList>
    </citation>
    <scope>NUCLEOTIDE SEQUENCE [LARGE SCALE GENOMIC DNA]</scope>
    <source>
        <strain evidence="1 2">CECT 7868</strain>
    </source>
</reference>
<dbReference type="RefSeq" id="WP_073603893.1">
    <property type="nucleotide sequence ID" value="NZ_FQXZ01000021.1"/>
</dbReference>
<evidence type="ECO:0008006" key="3">
    <source>
        <dbReference type="Google" id="ProtNLM"/>
    </source>
</evidence>
<dbReference type="Proteomes" id="UP000184608">
    <property type="component" value="Unassembled WGS sequence"/>
</dbReference>
<dbReference type="STRING" id="1216006.VA7868_02227"/>
<sequence>MVFLRVKPHTGMTLPEMIVTLFLSSLLILSLAQIVSTQLVNTQRLNRRIYLQRQLLTVIQMIRNDMRRAGYNMNTGHSAVFRQGNHVISLSLSADQMGYVYRLSPAGPGQFRQVVFKLSESEHVARLLLCEKSAAIPLTMAEAAQSDRQSPCFSVFDSEQIRVDEFHVSTTQTVRGKTTSRQVSVVLGVSLIDMPSMHESVHFSLTERNAL</sequence>
<gene>
    <name evidence="1" type="ORF">VA7868_02227</name>
</gene>
<dbReference type="EMBL" id="FQXZ01000021">
    <property type="protein sequence ID" value="SHI18517.1"/>
    <property type="molecule type" value="Genomic_DNA"/>
</dbReference>
<dbReference type="NCBIfam" id="TIGR02532">
    <property type="entry name" value="IV_pilin_GFxxxE"/>
    <property type="match status" value="1"/>
</dbReference>
<organism evidence="1 2">
    <name type="scientific">Vibrio aerogenes CECT 7868</name>
    <dbReference type="NCBI Taxonomy" id="1216006"/>
    <lineage>
        <taxon>Bacteria</taxon>
        <taxon>Pseudomonadati</taxon>
        <taxon>Pseudomonadota</taxon>
        <taxon>Gammaproteobacteria</taxon>
        <taxon>Vibrionales</taxon>
        <taxon>Vibrionaceae</taxon>
        <taxon>Vibrio</taxon>
    </lineage>
</organism>
<evidence type="ECO:0000313" key="1">
    <source>
        <dbReference type="EMBL" id="SHI18517.1"/>
    </source>
</evidence>